<evidence type="ECO:0000313" key="4">
    <source>
        <dbReference type="EMBL" id="MFB9103916.1"/>
    </source>
</evidence>
<evidence type="ECO:0000313" key="5">
    <source>
        <dbReference type="Proteomes" id="UP001589590"/>
    </source>
</evidence>
<dbReference type="Gene3D" id="2.40.128.720">
    <property type="match status" value="2"/>
</dbReference>
<feature type="domain" description="Secretion system C-terminal sorting" evidence="3">
    <location>
        <begin position="306"/>
        <end position="374"/>
    </location>
</feature>
<reference evidence="4 5" key="1">
    <citation type="submission" date="2024-09" db="EMBL/GenBank/DDBJ databases">
        <authorList>
            <person name="Sun Q."/>
            <person name="Mori K."/>
        </authorList>
    </citation>
    <scope>NUCLEOTIDE SEQUENCE [LARGE SCALE GENOMIC DNA]</scope>
    <source>
        <strain evidence="4 5">CECT 8300</strain>
    </source>
</reference>
<protein>
    <submittedName>
        <fullName evidence="4">T9SS type A sorting domain-containing protein</fullName>
    </submittedName>
</protein>
<name>A0ABV5GXJ8_9FLAO</name>
<feature type="signal peptide" evidence="2">
    <location>
        <begin position="1"/>
        <end position="18"/>
    </location>
</feature>
<organism evidence="4 5">
    <name type="scientific">Algibacter miyuki</name>
    <dbReference type="NCBI Taxonomy" id="1306933"/>
    <lineage>
        <taxon>Bacteria</taxon>
        <taxon>Pseudomonadati</taxon>
        <taxon>Bacteroidota</taxon>
        <taxon>Flavobacteriia</taxon>
        <taxon>Flavobacteriales</taxon>
        <taxon>Flavobacteriaceae</taxon>
        <taxon>Algibacter</taxon>
    </lineage>
</organism>
<evidence type="ECO:0000256" key="1">
    <source>
        <dbReference type="ARBA" id="ARBA00022729"/>
    </source>
</evidence>
<evidence type="ECO:0000259" key="3">
    <source>
        <dbReference type="Pfam" id="PF18962"/>
    </source>
</evidence>
<keyword evidence="1 2" id="KW-0732">Signal</keyword>
<dbReference type="InterPro" id="IPR026444">
    <property type="entry name" value="Secre_tail"/>
</dbReference>
<dbReference type="EMBL" id="JBHMFA010000001">
    <property type="protein sequence ID" value="MFB9103916.1"/>
    <property type="molecule type" value="Genomic_DNA"/>
</dbReference>
<dbReference type="NCBIfam" id="TIGR04183">
    <property type="entry name" value="Por_Secre_tail"/>
    <property type="match status" value="1"/>
</dbReference>
<keyword evidence="5" id="KW-1185">Reference proteome</keyword>
<dbReference type="Proteomes" id="UP001589590">
    <property type="component" value="Unassembled WGS sequence"/>
</dbReference>
<feature type="chain" id="PRO_5047026934" evidence="2">
    <location>
        <begin position="19"/>
        <end position="376"/>
    </location>
</feature>
<proteinExistence type="predicted"/>
<dbReference type="RefSeq" id="WP_290269845.1">
    <property type="nucleotide sequence ID" value="NZ_JAUFQP010000007.1"/>
</dbReference>
<dbReference type="Pfam" id="PF18962">
    <property type="entry name" value="Por_Secre_tail"/>
    <property type="match status" value="1"/>
</dbReference>
<gene>
    <name evidence="4" type="ORF">ACFFU1_03315</name>
</gene>
<comment type="caution">
    <text evidence="4">The sequence shown here is derived from an EMBL/GenBank/DDBJ whole genome shotgun (WGS) entry which is preliminary data.</text>
</comment>
<sequence>MKKLLLFIGLLILNPIYAQTNTIDVPEVWETDSWDGVNWNVFSQLTYTFSNACLPTTILSKVIDFGGTEMLEDVGFVTVNYNAQDEPTGSLSKYWDDEAETWEDNYQTVFTVVNGNITEVIGSDWINGVWEPSDRETRAYNSEGLMIQKIEQDWGESGNDWVNDSKIEYTYNLDETLNVVTNYEWSTSIQNWVNNTLETYSYSSGLAATLKTEDWNGSAWGNDRLRHYTYDSNEFLIETLKTKWNGDTYDNEELLSRTNNADGNPTETITQAWFFGNWVNTSRDRRTYPSCATLSTQNIAKAEFRVYPNPAQNHVNVQTNISGNLSVIDIHGRQLISQQSTVGSNTVNTALLTNGMYLLSIENQNTKTTKRLVIDK</sequence>
<evidence type="ECO:0000256" key="2">
    <source>
        <dbReference type="SAM" id="SignalP"/>
    </source>
</evidence>
<accession>A0ABV5GXJ8</accession>